<dbReference type="InterPro" id="IPR000683">
    <property type="entry name" value="Gfo/Idh/MocA-like_OxRdtase_N"/>
</dbReference>
<accession>A0A3N0GX27</accession>
<dbReference type="Proteomes" id="UP000279994">
    <property type="component" value="Unassembled WGS sequence"/>
</dbReference>
<dbReference type="GO" id="GO:0000166">
    <property type="term" value="F:nucleotide binding"/>
    <property type="evidence" value="ECO:0007669"/>
    <property type="project" value="InterPro"/>
</dbReference>
<dbReference type="EMBL" id="RJSF01000005">
    <property type="protein sequence ID" value="RNM16997.1"/>
    <property type="molecule type" value="Genomic_DNA"/>
</dbReference>
<evidence type="ECO:0000259" key="2">
    <source>
        <dbReference type="Pfam" id="PF01408"/>
    </source>
</evidence>
<dbReference type="InterPro" id="IPR004104">
    <property type="entry name" value="Gfo/Idh/MocA-like_OxRdtase_C"/>
</dbReference>
<proteinExistence type="inferred from homology"/>
<organism evidence="4 5">
    <name type="scientific">Nocardioides pocheonensis</name>
    <dbReference type="NCBI Taxonomy" id="661485"/>
    <lineage>
        <taxon>Bacteria</taxon>
        <taxon>Bacillati</taxon>
        <taxon>Actinomycetota</taxon>
        <taxon>Actinomycetes</taxon>
        <taxon>Propionibacteriales</taxon>
        <taxon>Nocardioidaceae</taxon>
        <taxon>Nocardioides</taxon>
    </lineage>
</organism>
<feature type="domain" description="Gfo/Idh/MocA-like oxidoreductase N-terminal" evidence="2">
    <location>
        <begin position="9"/>
        <end position="124"/>
    </location>
</feature>
<dbReference type="SUPFAM" id="SSF55347">
    <property type="entry name" value="Glyceraldehyde-3-phosphate dehydrogenase-like, C-terminal domain"/>
    <property type="match status" value="1"/>
</dbReference>
<dbReference type="SUPFAM" id="SSF51735">
    <property type="entry name" value="NAD(P)-binding Rossmann-fold domains"/>
    <property type="match status" value="1"/>
</dbReference>
<keyword evidence="5" id="KW-1185">Reference proteome</keyword>
<dbReference type="RefSeq" id="WP_123221336.1">
    <property type="nucleotide sequence ID" value="NZ_RJSF01000005.1"/>
</dbReference>
<dbReference type="Pfam" id="PF01408">
    <property type="entry name" value="GFO_IDH_MocA"/>
    <property type="match status" value="1"/>
</dbReference>
<protein>
    <submittedName>
        <fullName evidence="4">Inositol 2-dehydrogenase</fullName>
    </submittedName>
</protein>
<dbReference type="PANTHER" id="PTHR43593:SF1">
    <property type="entry name" value="INOSITOL 2-DEHYDROGENASE"/>
    <property type="match status" value="1"/>
</dbReference>
<feature type="domain" description="Gfo/Idh/MocA-like oxidoreductase C-terminal" evidence="3">
    <location>
        <begin position="142"/>
        <end position="327"/>
    </location>
</feature>
<dbReference type="InterPro" id="IPR050424">
    <property type="entry name" value="Gfo-Idh-MocA_inositol_DH"/>
</dbReference>
<name>A0A3N0GX27_9ACTN</name>
<evidence type="ECO:0000259" key="3">
    <source>
        <dbReference type="Pfam" id="PF02894"/>
    </source>
</evidence>
<dbReference type="InterPro" id="IPR036291">
    <property type="entry name" value="NAD(P)-bd_dom_sf"/>
</dbReference>
<evidence type="ECO:0000313" key="4">
    <source>
        <dbReference type="EMBL" id="RNM16997.1"/>
    </source>
</evidence>
<comment type="similarity">
    <text evidence="1">Belongs to the Gfo/Idh/MocA family.</text>
</comment>
<dbReference type="OrthoDB" id="256869at2"/>
<dbReference type="Gene3D" id="3.30.360.10">
    <property type="entry name" value="Dihydrodipicolinate Reductase, domain 2"/>
    <property type="match status" value="1"/>
</dbReference>
<comment type="caution">
    <text evidence="4">The sequence shown here is derived from an EMBL/GenBank/DDBJ whole genome shotgun (WGS) entry which is preliminary data.</text>
</comment>
<evidence type="ECO:0000313" key="5">
    <source>
        <dbReference type="Proteomes" id="UP000279994"/>
    </source>
</evidence>
<dbReference type="PANTHER" id="PTHR43593">
    <property type="match status" value="1"/>
</dbReference>
<dbReference type="AlphaFoldDB" id="A0A3N0GX27"/>
<gene>
    <name evidence="4" type="ORF">EFL26_02605</name>
</gene>
<evidence type="ECO:0000256" key="1">
    <source>
        <dbReference type="ARBA" id="ARBA00010928"/>
    </source>
</evidence>
<dbReference type="Gene3D" id="3.40.50.720">
    <property type="entry name" value="NAD(P)-binding Rossmann-like Domain"/>
    <property type="match status" value="1"/>
</dbReference>
<reference evidence="4 5" key="1">
    <citation type="submission" date="2018-11" db="EMBL/GenBank/DDBJ databases">
        <authorList>
            <person name="Li F."/>
        </authorList>
    </citation>
    <scope>NUCLEOTIDE SEQUENCE [LARGE SCALE GENOMIC DNA]</scope>
    <source>
        <strain evidence="4 5">Gsoil 818</strain>
    </source>
</reference>
<dbReference type="Pfam" id="PF02894">
    <property type="entry name" value="GFO_IDH_MocA_C"/>
    <property type="match status" value="1"/>
</dbReference>
<sequence>MGEPVSTDVRIGVVGAGAMGAAHVETLHRWVPGAQVVAVYDLDLDRAEAVAGSVGAFAASSAESLIQDDAIEAVLVAAPDPLHEELALACLAAGKPTLLEKPLSTSVEGARRVVDAEVAVGRRLLQLGFMRRFDPAYVALRSAVLAGEVGRPRAVHCVHRNVQAHPSATSDGVLVNSAIHEFDCVPWLVGDRVDAVTVFAPRVDGDALQDVQVIVLEMAGGSVVTVEVSVNARYGYDIHTEVVGTEGTVSLSPPYGLSSRRDALDGRRVGADFVARFADAYRIELAAWVDGIRSGSPATPSAWDGYLATEIAFAAIESLHTRARVEVPRYDVPALYG</sequence>